<proteinExistence type="predicted"/>
<dbReference type="Gramene" id="TraesCSU02G056500.1">
    <property type="protein sequence ID" value="TraesCSU02G056500.1.cds1"/>
    <property type="gene ID" value="TraesCSU02G056500"/>
</dbReference>
<dbReference type="Gramene" id="TraesWEE_scaffold_017512_01G000100.1">
    <property type="protein sequence ID" value="TraesWEE_scaffold_017512_01G000100.1"/>
    <property type="gene ID" value="TraesWEE_scaffold_017512_01G000100"/>
</dbReference>
<keyword evidence="4" id="KW-1185">Reference proteome</keyword>
<sequence>MVGRRRCRRTSSEAPASLLDNEDMLWEILLRLPSQPSSLLRASAVCKRWRRLVNDPQFLGHFRTHHRTPPLLGAFVCRRPHMATEFAPILGPTDCIPPERFDLGSCSKWPADRHLLDCRHGRVLVKDDLKHEVVVCDPIRGEHRRMSIPPVFKNTRAYIHGAVLCAAADDHDHVHGSCHSTSFKVALLSMYRQDRRPVACLYSSETDTWGNLITVVEPCEPPGFLIPVTLIGNVLYWSILEFDFDRQSLAMIKGPSGINKLHRFHIIIKTEDGGVGLAVLSTPRIRIWQRKVNCEGASTWLLQKTIGMNKILRISPRIKRNMGRLMGYDEDTDEICLHIYGSVYMVQLKSMQYRKLYKTNYYTNYYPFKSFYVSGDLSSLLLILHIGV</sequence>
<dbReference type="PANTHER" id="PTHR32133:SF266">
    <property type="entry name" value="F-BOX DOMAIN-CONTAINING PROTEIN"/>
    <property type="match status" value="1"/>
</dbReference>
<dbReference type="SUPFAM" id="SSF81383">
    <property type="entry name" value="F-box domain"/>
    <property type="match status" value="1"/>
</dbReference>
<dbReference type="PANTHER" id="PTHR32133">
    <property type="entry name" value="OS07G0120400 PROTEIN"/>
    <property type="match status" value="1"/>
</dbReference>
<dbReference type="STRING" id="4565.A0A3B6U4C9"/>
<organism evidence="3">
    <name type="scientific">Triticum aestivum</name>
    <name type="common">Wheat</name>
    <dbReference type="NCBI Taxonomy" id="4565"/>
    <lineage>
        <taxon>Eukaryota</taxon>
        <taxon>Viridiplantae</taxon>
        <taxon>Streptophyta</taxon>
        <taxon>Embryophyta</taxon>
        <taxon>Tracheophyta</taxon>
        <taxon>Spermatophyta</taxon>
        <taxon>Magnoliopsida</taxon>
        <taxon>Liliopsida</taxon>
        <taxon>Poales</taxon>
        <taxon>Poaceae</taxon>
        <taxon>BOP clade</taxon>
        <taxon>Pooideae</taxon>
        <taxon>Triticodae</taxon>
        <taxon>Triticeae</taxon>
        <taxon>Triticinae</taxon>
        <taxon>Triticum</taxon>
    </lineage>
</organism>
<accession>A0A3B6U4C9</accession>
<dbReference type="Gramene" id="TraesCSU03G0052800.1">
    <property type="protein sequence ID" value="TraesCSU03G0052800.1.CDS1"/>
    <property type="gene ID" value="TraesCSU03G0052800"/>
</dbReference>
<evidence type="ECO:0000313" key="4">
    <source>
        <dbReference type="Proteomes" id="UP000019116"/>
    </source>
</evidence>
<dbReference type="OrthoDB" id="625245at2759"/>
<dbReference type="Gene3D" id="1.20.1280.50">
    <property type="match status" value="1"/>
</dbReference>
<dbReference type="InterPro" id="IPR036047">
    <property type="entry name" value="F-box-like_dom_sf"/>
</dbReference>
<dbReference type="InterPro" id="IPR056594">
    <property type="entry name" value="AT5G49610-like_b-prop"/>
</dbReference>
<dbReference type="EnsemblPlants" id="TraesCSU02G056500.1">
    <property type="protein sequence ID" value="TraesCSU02G056500.1.cds1"/>
    <property type="gene ID" value="TraesCSU02G056500"/>
</dbReference>
<protein>
    <submittedName>
        <fullName evidence="3">Uncharacterized protein</fullName>
    </submittedName>
</protein>
<evidence type="ECO:0000259" key="2">
    <source>
        <dbReference type="Pfam" id="PF23635"/>
    </source>
</evidence>
<feature type="domain" description="F-box" evidence="1">
    <location>
        <begin position="23"/>
        <end position="57"/>
    </location>
</feature>
<dbReference type="AlphaFoldDB" id="A0A3B6U4C9"/>
<evidence type="ECO:0000313" key="3">
    <source>
        <dbReference type="EnsemblPlants" id="TraesCSU02G056500.1.cds1"/>
    </source>
</evidence>
<dbReference type="InterPro" id="IPR001810">
    <property type="entry name" value="F-box_dom"/>
</dbReference>
<dbReference type="Pfam" id="PF12937">
    <property type="entry name" value="F-box-like"/>
    <property type="match status" value="1"/>
</dbReference>
<feature type="domain" description="F-box protein AT5G49610-like beta-propeller" evidence="2">
    <location>
        <begin position="115"/>
        <end position="368"/>
    </location>
</feature>
<dbReference type="OMA" id="TPRIRIW"/>
<evidence type="ECO:0000259" key="1">
    <source>
        <dbReference type="Pfam" id="PF12937"/>
    </source>
</evidence>
<name>A0A3B6U4C9_WHEAT</name>
<dbReference type="Proteomes" id="UP000019116">
    <property type="component" value="Chromosome Un"/>
</dbReference>
<dbReference type="Pfam" id="PF23635">
    <property type="entry name" value="Beta-prop_AT5G49610-like"/>
    <property type="match status" value="1"/>
</dbReference>
<reference evidence="3" key="2">
    <citation type="submission" date="2018-10" db="UniProtKB">
        <authorList>
            <consortium name="EnsemblPlants"/>
        </authorList>
    </citation>
    <scope>IDENTIFICATION</scope>
</reference>
<reference evidence="3" key="1">
    <citation type="submission" date="2018-08" db="EMBL/GenBank/DDBJ databases">
        <authorList>
            <person name="Rossello M."/>
        </authorList>
    </citation>
    <scope>NUCLEOTIDE SEQUENCE [LARGE SCALE GENOMIC DNA]</scope>
    <source>
        <strain evidence="3">cv. Chinese Spring</strain>
    </source>
</reference>